<dbReference type="Proteomes" id="UP000676409">
    <property type="component" value="Chromosome"/>
</dbReference>
<proteinExistence type="predicted"/>
<dbReference type="EMBL" id="CP073078">
    <property type="protein sequence ID" value="QUD89259.1"/>
    <property type="molecule type" value="Genomic_DNA"/>
</dbReference>
<sequence>MPPARNPWFKVGLDAWSLGVEAASVIGLRTLAIASGGPAADAEARRMISEKVDAAFALQTLAVTGGLGLTPLTATSRAVTLYRRKVKANRRRLSRP</sequence>
<protein>
    <submittedName>
        <fullName evidence="1">Uncharacterized protein</fullName>
    </submittedName>
</protein>
<evidence type="ECO:0000313" key="2">
    <source>
        <dbReference type="Proteomes" id="UP000676409"/>
    </source>
</evidence>
<evidence type="ECO:0000313" key="1">
    <source>
        <dbReference type="EMBL" id="QUD89259.1"/>
    </source>
</evidence>
<dbReference type="RefSeq" id="WP_211939311.1">
    <property type="nucleotide sequence ID" value="NZ_CP073078.1"/>
</dbReference>
<keyword evidence="2" id="KW-1185">Reference proteome</keyword>
<gene>
    <name evidence="1" type="ORF">KCG34_05105</name>
</gene>
<dbReference type="KEGG" id="caul:KCG34_05105"/>
<reference evidence="1" key="1">
    <citation type="submission" date="2021-04" db="EMBL/GenBank/DDBJ databases">
        <title>The complete genome sequence of Caulobacter sp. S6.</title>
        <authorList>
            <person name="Tang Y."/>
            <person name="Ouyang W."/>
            <person name="Liu Q."/>
            <person name="Huang B."/>
            <person name="Guo Z."/>
            <person name="Lei P."/>
        </authorList>
    </citation>
    <scope>NUCLEOTIDE SEQUENCE</scope>
    <source>
        <strain evidence="1">S6</strain>
    </source>
</reference>
<name>A0A975G287_9CAUL</name>
<organism evidence="1 2">
    <name type="scientific">Phenylobacterium montanum</name>
    <dbReference type="NCBI Taxonomy" id="2823693"/>
    <lineage>
        <taxon>Bacteria</taxon>
        <taxon>Pseudomonadati</taxon>
        <taxon>Pseudomonadota</taxon>
        <taxon>Alphaproteobacteria</taxon>
        <taxon>Caulobacterales</taxon>
        <taxon>Caulobacteraceae</taxon>
        <taxon>Phenylobacterium</taxon>
    </lineage>
</organism>
<dbReference type="AlphaFoldDB" id="A0A975G287"/>
<accession>A0A975G287</accession>